<dbReference type="EMBL" id="JAUHHC010000001">
    <property type="protein sequence ID" value="MDN3919548.1"/>
    <property type="molecule type" value="Genomic_DNA"/>
</dbReference>
<name>A0ABT8DNK8_9BURK</name>
<dbReference type="InterPro" id="IPR001123">
    <property type="entry name" value="LeuE-type"/>
</dbReference>
<keyword evidence="5 6" id="KW-0472">Membrane</keyword>
<evidence type="ECO:0000256" key="2">
    <source>
        <dbReference type="ARBA" id="ARBA00022475"/>
    </source>
</evidence>
<feature type="transmembrane region" description="Helical" evidence="6">
    <location>
        <begin position="6"/>
        <end position="26"/>
    </location>
</feature>
<proteinExistence type="predicted"/>
<evidence type="ECO:0000256" key="4">
    <source>
        <dbReference type="ARBA" id="ARBA00022989"/>
    </source>
</evidence>
<comment type="caution">
    <text evidence="7">The sequence shown here is derived from an EMBL/GenBank/DDBJ whole genome shotgun (WGS) entry which is preliminary data.</text>
</comment>
<keyword evidence="3 6" id="KW-0812">Transmembrane</keyword>
<feature type="transmembrane region" description="Helical" evidence="6">
    <location>
        <begin position="141"/>
        <end position="164"/>
    </location>
</feature>
<evidence type="ECO:0000313" key="7">
    <source>
        <dbReference type="EMBL" id="MDN3919548.1"/>
    </source>
</evidence>
<dbReference type="RefSeq" id="WP_290357848.1">
    <property type="nucleotide sequence ID" value="NZ_JAUHHC010000001.1"/>
</dbReference>
<evidence type="ECO:0000256" key="5">
    <source>
        <dbReference type="ARBA" id="ARBA00023136"/>
    </source>
</evidence>
<dbReference type="PANTHER" id="PTHR30086:SF19">
    <property type="entry name" value="THREONINE EFFLUX PROTEIN"/>
    <property type="match status" value="1"/>
</dbReference>
<reference evidence="7 8" key="1">
    <citation type="submission" date="2023-06" db="EMBL/GenBank/DDBJ databases">
        <title>Pelomonas sp. PFR6 16S ribosomal RNA gene Genome sequencing and assembly.</title>
        <authorList>
            <person name="Woo H."/>
        </authorList>
    </citation>
    <scope>NUCLEOTIDE SEQUENCE [LARGE SCALE GENOMIC DNA]</scope>
    <source>
        <strain evidence="7 8">PFR6</strain>
    </source>
</reference>
<feature type="transmembrane region" description="Helical" evidence="6">
    <location>
        <begin position="72"/>
        <end position="91"/>
    </location>
</feature>
<protein>
    <submittedName>
        <fullName evidence="7">LysE family transporter</fullName>
    </submittedName>
</protein>
<gene>
    <name evidence="7" type="ORF">QWJ38_04550</name>
</gene>
<dbReference type="Proteomes" id="UP001228044">
    <property type="component" value="Unassembled WGS sequence"/>
</dbReference>
<organism evidence="7 8">
    <name type="scientific">Roseateles violae</name>
    <dbReference type="NCBI Taxonomy" id="3058042"/>
    <lineage>
        <taxon>Bacteria</taxon>
        <taxon>Pseudomonadati</taxon>
        <taxon>Pseudomonadota</taxon>
        <taxon>Betaproteobacteria</taxon>
        <taxon>Burkholderiales</taxon>
        <taxon>Sphaerotilaceae</taxon>
        <taxon>Roseateles</taxon>
    </lineage>
</organism>
<comment type="subcellular location">
    <subcellularLocation>
        <location evidence="1">Cell membrane</location>
        <topology evidence="1">Multi-pass membrane protein</topology>
    </subcellularLocation>
</comment>
<dbReference type="PANTHER" id="PTHR30086">
    <property type="entry name" value="ARGININE EXPORTER PROTEIN ARGO"/>
    <property type="match status" value="1"/>
</dbReference>
<accession>A0ABT8DNK8</accession>
<dbReference type="Pfam" id="PF01810">
    <property type="entry name" value="LysE"/>
    <property type="match status" value="1"/>
</dbReference>
<keyword evidence="2" id="KW-1003">Cell membrane</keyword>
<evidence type="ECO:0000256" key="6">
    <source>
        <dbReference type="SAM" id="Phobius"/>
    </source>
</evidence>
<keyword evidence="4 6" id="KW-1133">Transmembrane helix</keyword>
<evidence type="ECO:0000313" key="8">
    <source>
        <dbReference type="Proteomes" id="UP001228044"/>
    </source>
</evidence>
<feature type="transmembrane region" description="Helical" evidence="6">
    <location>
        <begin position="112"/>
        <end position="135"/>
    </location>
</feature>
<feature type="transmembrane region" description="Helical" evidence="6">
    <location>
        <begin position="38"/>
        <end position="66"/>
    </location>
</feature>
<sequence>MLATLATIAVLHWAVLLIPGFNFVLIGQLAAGGARPKALAAVGGMTLATLSWALLAVLGVGVVFTAQPALRQLAQLAGGLYLLQLAWKLWVSRKQPVAANERALSHAGAFRAGFFTSMLNPKIALFYGSVFATAMPAQPSLAMSAGAVALVFVNSVVWHSSLAYALSQPTVQRAYLRHFQRLNQLSAAIVGAFGARLLATTLQEWRARAS</sequence>
<evidence type="ECO:0000256" key="3">
    <source>
        <dbReference type="ARBA" id="ARBA00022692"/>
    </source>
</evidence>
<keyword evidence="8" id="KW-1185">Reference proteome</keyword>
<evidence type="ECO:0000256" key="1">
    <source>
        <dbReference type="ARBA" id="ARBA00004651"/>
    </source>
</evidence>